<keyword evidence="3" id="KW-1185">Reference proteome</keyword>
<accession>A0A7X0HPP7</accession>
<name>A0A7X0HPP7_9BACI</name>
<sequence>MLRFIDDLAGAVYDIFKFIVRSMSYFLVGIIIVVIPMYLIVWAFGLFQ</sequence>
<keyword evidence="1" id="KW-0472">Membrane</keyword>
<evidence type="ECO:0000313" key="2">
    <source>
        <dbReference type="EMBL" id="MBB6444534.1"/>
    </source>
</evidence>
<evidence type="ECO:0000256" key="1">
    <source>
        <dbReference type="SAM" id="Phobius"/>
    </source>
</evidence>
<keyword evidence="1" id="KW-0812">Transmembrane</keyword>
<comment type="caution">
    <text evidence="2">The sequence shown here is derived from an EMBL/GenBank/DDBJ whole genome shotgun (WGS) entry which is preliminary data.</text>
</comment>
<dbReference type="Proteomes" id="UP000531594">
    <property type="component" value="Unassembled WGS sequence"/>
</dbReference>
<keyword evidence="1" id="KW-1133">Transmembrane helix</keyword>
<evidence type="ECO:0000313" key="3">
    <source>
        <dbReference type="Proteomes" id="UP000531594"/>
    </source>
</evidence>
<feature type="transmembrane region" description="Helical" evidence="1">
    <location>
        <begin position="25"/>
        <end position="47"/>
    </location>
</feature>
<gene>
    <name evidence="2" type="ORF">HNR53_001142</name>
</gene>
<reference evidence="2 3" key="1">
    <citation type="submission" date="2020-08" db="EMBL/GenBank/DDBJ databases">
        <title>Genomic Encyclopedia of Type Strains, Phase IV (KMG-IV): sequencing the most valuable type-strain genomes for metagenomic binning, comparative biology and taxonomic classification.</title>
        <authorList>
            <person name="Goeker M."/>
        </authorList>
    </citation>
    <scope>NUCLEOTIDE SEQUENCE [LARGE SCALE GENOMIC DNA]</scope>
    <source>
        <strain evidence="2 3">DSM 5391</strain>
    </source>
</reference>
<proteinExistence type="predicted"/>
<dbReference type="AlphaFoldDB" id="A0A7X0HPP7"/>
<protein>
    <submittedName>
        <fullName evidence="2">Uncharacterized protein</fullName>
    </submittedName>
</protein>
<dbReference type="EMBL" id="JACHGK010000002">
    <property type="protein sequence ID" value="MBB6444534.1"/>
    <property type="molecule type" value="Genomic_DNA"/>
</dbReference>
<organism evidence="2 3">
    <name type="scientific">Bacillus benzoevorans</name>
    <dbReference type="NCBI Taxonomy" id="1456"/>
    <lineage>
        <taxon>Bacteria</taxon>
        <taxon>Bacillati</taxon>
        <taxon>Bacillota</taxon>
        <taxon>Bacilli</taxon>
        <taxon>Bacillales</taxon>
        <taxon>Bacillaceae</taxon>
        <taxon>Bacillus</taxon>
    </lineage>
</organism>